<feature type="compositionally biased region" description="Basic and acidic residues" evidence="1">
    <location>
        <begin position="530"/>
        <end position="539"/>
    </location>
</feature>
<gene>
    <name evidence="2" type="ORF">BRAFLDRAFT_86319</name>
</gene>
<sequence length="594" mass="64570">MEKTSATEMCSACGRPDTKHEEAGNAFGLECIWRLRAPPRRRRASIRAVDSQESPGGERHATSTSKAAAQESSSSHVVSEDEIARLQAERDRLLRQYEVNRLQQEIARLRAALGTSAADLDPASRTLGATVRDLSAPVPANLTAPPPIALQDINQQPQMQSALKKLSASVNLLSNILSHSTGSDHYYGDTNDTDQWSPSSSFIVKNGNNPNSDEKDLSSDKHPEKQWKISDKKTTQEHRNSKRPRSPSRRSRRPSGSPTRSPSRPTGSPTRSPRRHRSPHKREKSSTGRKVKNEAGHTGESGSAKAKLQDVIAKKTFKTGDDVVIGKTKSGNTSQLKGWTSPMPRAPTEEHAEGYGSTKVTLHDVSASKTNETVKDVVKTPDKDTATEFFEGFKGFFSNSLGGDEEEKKDPTETDVHDSGSIFSSIFGSSEQRGNKNNGDNDEGKSSIWGLLGSKSGNDPAVMSQMSKKGEDGEGKPALWGLLGSKSDNDPVLMSQMSEKGGKEGGGKPAISGLLGSKMDHNPATMSQMSEKKGKKVQEESSFWDFLPFGKSDEPAPPQWKTRGPPEASRKGGKPVRRGDNPVLDFINDMFKDL</sequence>
<accession>C3ZLZ4</accession>
<feature type="compositionally biased region" description="Polar residues" evidence="1">
    <location>
        <begin position="329"/>
        <end position="338"/>
    </location>
</feature>
<reference evidence="2" key="1">
    <citation type="journal article" date="2008" name="Nature">
        <title>The amphioxus genome and the evolution of the chordate karyotype.</title>
        <authorList>
            <consortium name="US DOE Joint Genome Institute (JGI-PGF)"/>
            <person name="Putnam N.H."/>
            <person name="Butts T."/>
            <person name="Ferrier D.E.K."/>
            <person name="Furlong R.F."/>
            <person name="Hellsten U."/>
            <person name="Kawashima T."/>
            <person name="Robinson-Rechavi M."/>
            <person name="Shoguchi E."/>
            <person name="Terry A."/>
            <person name="Yu J.-K."/>
            <person name="Benito-Gutierrez E.L."/>
            <person name="Dubchak I."/>
            <person name="Garcia-Fernandez J."/>
            <person name="Gibson-Brown J.J."/>
            <person name="Grigoriev I.V."/>
            <person name="Horton A.C."/>
            <person name="de Jong P.J."/>
            <person name="Jurka J."/>
            <person name="Kapitonov V.V."/>
            <person name="Kohara Y."/>
            <person name="Kuroki Y."/>
            <person name="Lindquist E."/>
            <person name="Lucas S."/>
            <person name="Osoegawa K."/>
            <person name="Pennacchio L.A."/>
            <person name="Salamov A.A."/>
            <person name="Satou Y."/>
            <person name="Sauka-Spengler T."/>
            <person name="Schmutz J."/>
            <person name="Shin-I T."/>
            <person name="Toyoda A."/>
            <person name="Bronner-Fraser M."/>
            <person name="Fujiyama A."/>
            <person name="Holland L.Z."/>
            <person name="Holland P.W.H."/>
            <person name="Satoh N."/>
            <person name="Rokhsar D.S."/>
        </authorList>
    </citation>
    <scope>NUCLEOTIDE SEQUENCE [LARGE SCALE GENOMIC DNA]</scope>
    <source>
        <strain evidence="2">S238N-H82</strain>
        <tissue evidence="2">Testes</tissue>
    </source>
</reference>
<feature type="region of interest" description="Disordered" evidence="1">
    <location>
        <begin position="188"/>
        <end position="307"/>
    </location>
</feature>
<feature type="compositionally biased region" description="Basic and acidic residues" evidence="1">
    <location>
        <begin position="406"/>
        <end position="418"/>
    </location>
</feature>
<feature type="compositionally biased region" description="Basic and acidic residues" evidence="1">
    <location>
        <begin position="212"/>
        <end position="239"/>
    </location>
</feature>
<dbReference type="InParanoid" id="C3ZLZ4"/>
<feature type="region of interest" description="Disordered" evidence="1">
    <location>
        <begin position="1"/>
        <end position="21"/>
    </location>
</feature>
<organism>
    <name type="scientific">Branchiostoma floridae</name>
    <name type="common">Florida lancelet</name>
    <name type="synonym">Amphioxus</name>
    <dbReference type="NCBI Taxonomy" id="7739"/>
    <lineage>
        <taxon>Eukaryota</taxon>
        <taxon>Metazoa</taxon>
        <taxon>Chordata</taxon>
        <taxon>Cephalochordata</taxon>
        <taxon>Leptocardii</taxon>
        <taxon>Amphioxiformes</taxon>
        <taxon>Branchiostomatidae</taxon>
        <taxon>Branchiostoma</taxon>
    </lineage>
</organism>
<proteinExistence type="predicted"/>
<evidence type="ECO:0000256" key="1">
    <source>
        <dbReference type="SAM" id="MobiDB-lite"/>
    </source>
</evidence>
<name>C3ZLZ4_BRAFL</name>
<feature type="compositionally biased region" description="Basic residues" evidence="1">
    <location>
        <begin position="272"/>
        <end position="290"/>
    </location>
</feature>
<dbReference type="EMBL" id="GG666642">
    <property type="protein sequence ID" value="EEN46475.1"/>
    <property type="molecule type" value="Genomic_DNA"/>
</dbReference>
<feature type="region of interest" description="Disordered" evidence="1">
    <location>
        <begin position="41"/>
        <end position="81"/>
    </location>
</feature>
<feature type="compositionally biased region" description="Low complexity" evidence="1">
    <location>
        <begin position="419"/>
        <end position="438"/>
    </location>
</feature>
<feature type="region of interest" description="Disordered" evidence="1">
    <location>
        <begin position="398"/>
        <end position="583"/>
    </location>
</feature>
<feature type="compositionally biased region" description="Basic residues" evidence="1">
    <location>
        <begin position="240"/>
        <end position="253"/>
    </location>
</feature>
<feature type="compositionally biased region" description="Low complexity" evidence="1">
    <location>
        <begin position="254"/>
        <end position="271"/>
    </location>
</feature>
<feature type="region of interest" description="Disordered" evidence="1">
    <location>
        <begin position="327"/>
        <end position="355"/>
    </location>
</feature>
<feature type="compositionally biased region" description="Polar residues" evidence="1">
    <location>
        <begin position="193"/>
        <end position="211"/>
    </location>
</feature>
<protein>
    <submittedName>
        <fullName evidence="2">Uncharacterized protein</fullName>
    </submittedName>
</protein>
<dbReference type="AlphaFoldDB" id="C3ZLZ4"/>
<evidence type="ECO:0000313" key="2">
    <source>
        <dbReference type="EMBL" id="EEN46475.1"/>
    </source>
</evidence>